<dbReference type="Gene3D" id="2.60.120.260">
    <property type="entry name" value="Galactose-binding domain-like"/>
    <property type="match status" value="1"/>
</dbReference>
<name>A0A4V5NEI5_9PEZI</name>
<comment type="caution">
    <text evidence="1">The sequence shown here is derived from an EMBL/GenBank/DDBJ whole genome shotgun (WGS) entry which is preliminary data.</text>
</comment>
<evidence type="ECO:0000313" key="1">
    <source>
        <dbReference type="EMBL" id="TKA67399.1"/>
    </source>
</evidence>
<sequence>MHSPRTKTRFCLRQKLATQGLICGQRTHKPQWPLLTFTYFDNILTNLLRVIPTLDEQLGRRHLIPDNWTYFAINITLANSTAAAAQPATQPRFATLLSNANASYGLPVVTASFTLLTNEDTSVYMSRKTIDGLLWYNITPYTRWTNRRVTTPSDAVTIALPHPRQLNSISLGIFNDTARDGVITCQAAIRVSTRDGTVIAERNPLIGCVPNSLTTIPFPSTSANT</sequence>
<proteinExistence type="predicted"/>
<keyword evidence="2" id="KW-1185">Reference proteome</keyword>
<dbReference type="AlphaFoldDB" id="A0A4V5NEI5"/>
<reference evidence="1 2" key="1">
    <citation type="submission" date="2017-03" db="EMBL/GenBank/DDBJ databases">
        <title>Genomes of endolithic fungi from Antarctica.</title>
        <authorList>
            <person name="Coleine C."/>
            <person name="Masonjones S."/>
            <person name="Stajich J.E."/>
        </authorList>
    </citation>
    <scope>NUCLEOTIDE SEQUENCE [LARGE SCALE GENOMIC DNA]</scope>
    <source>
        <strain evidence="1 2">CCFEE 5187</strain>
    </source>
</reference>
<dbReference type="STRING" id="331657.A0A4V5NEI5"/>
<organism evidence="1 2">
    <name type="scientific">Cryomyces minteri</name>
    <dbReference type="NCBI Taxonomy" id="331657"/>
    <lineage>
        <taxon>Eukaryota</taxon>
        <taxon>Fungi</taxon>
        <taxon>Dikarya</taxon>
        <taxon>Ascomycota</taxon>
        <taxon>Pezizomycotina</taxon>
        <taxon>Dothideomycetes</taxon>
        <taxon>Dothideomycetes incertae sedis</taxon>
        <taxon>Cryomyces</taxon>
    </lineage>
</organism>
<gene>
    <name evidence="1" type="ORF">B0A49_05979</name>
</gene>
<evidence type="ECO:0000313" key="2">
    <source>
        <dbReference type="Proteomes" id="UP000308768"/>
    </source>
</evidence>
<accession>A0A4V5NEI5</accession>
<protein>
    <submittedName>
        <fullName evidence="1">Uncharacterized protein</fullName>
    </submittedName>
</protein>
<dbReference type="EMBL" id="NAJN01000914">
    <property type="protein sequence ID" value="TKA67399.1"/>
    <property type="molecule type" value="Genomic_DNA"/>
</dbReference>
<dbReference type="OrthoDB" id="5382128at2759"/>
<dbReference type="Proteomes" id="UP000308768">
    <property type="component" value="Unassembled WGS sequence"/>
</dbReference>